<proteinExistence type="predicted"/>
<reference evidence="2" key="1">
    <citation type="submission" date="2016-08" db="EMBL/GenBank/DDBJ databases">
        <authorList>
            <person name="Seilhamer J.J."/>
        </authorList>
    </citation>
    <scope>NUCLEOTIDE SEQUENCE</scope>
    <source>
        <strain evidence="2">86-1</strain>
    </source>
</reference>
<evidence type="ECO:0000313" key="2">
    <source>
        <dbReference type="EMBL" id="SCM74185.1"/>
    </source>
</evidence>
<accession>A0A212L9J1</accession>
<gene>
    <name evidence="2" type="ORF">KL86DES1_21783</name>
</gene>
<protein>
    <submittedName>
        <fullName evidence="2">Uncharacterized protein</fullName>
    </submittedName>
</protein>
<name>A0A212L9J1_9BACT</name>
<evidence type="ECO:0000256" key="1">
    <source>
        <dbReference type="SAM" id="MobiDB-lite"/>
    </source>
</evidence>
<feature type="region of interest" description="Disordered" evidence="1">
    <location>
        <begin position="1"/>
        <end position="20"/>
    </location>
</feature>
<dbReference type="EMBL" id="FMJC01000002">
    <property type="protein sequence ID" value="SCM74185.1"/>
    <property type="molecule type" value="Genomic_DNA"/>
</dbReference>
<organism evidence="2">
    <name type="scientific">uncultured Desulfovibrio sp</name>
    <dbReference type="NCBI Taxonomy" id="167968"/>
    <lineage>
        <taxon>Bacteria</taxon>
        <taxon>Pseudomonadati</taxon>
        <taxon>Thermodesulfobacteriota</taxon>
        <taxon>Desulfovibrionia</taxon>
        <taxon>Desulfovibrionales</taxon>
        <taxon>Desulfovibrionaceae</taxon>
        <taxon>Desulfovibrio</taxon>
        <taxon>environmental samples</taxon>
    </lineage>
</organism>
<dbReference type="AlphaFoldDB" id="A0A212L9J1"/>
<sequence length="93" mass="10631">MKCKHFKGNPHPGLKRASPAGKSLAWARKARGWHAQALCEFQPAWIGGATAAKGQPTLDRKNIYYLYWRVLVQRALLCLKFSRAHILMFMVKH</sequence>